<dbReference type="RefSeq" id="WP_007064304.1">
    <property type="nucleotide sequence ID" value="NZ_ACVI01000222.1"/>
</dbReference>
<dbReference type="InterPro" id="IPR045965">
    <property type="entry name" value="DUF6385"/>
</dbReference>
<dbReference type="STRING" id="536227.Ccar_23530"/>
<evidence type="ECO:0000259" key="1">
    <source>
        <dbReference type="Pfam" id="PF19912"/>
    </source>
</evidence>
<dbReference type="OrthoDB" id="2078973at2"/>
<gene>
    <name evidence="2" type="ORF">CcarbDRAFT_5422</name>
</gene>
<evidence type="ECO:0000313" key="2">
    <source>
        <dbReference type="EMBL" id="EET84129.1"/>
    </source>
</evidence>
<evidence type="ECO:0000313" key="3">
    <source>
        <dbReference type="Proteomes" id="UP000004198"/>
    </source>
</evidence>
<accession>C6Q303</accession>
<reference evidence="2 3" key="1">
    <citation type="submission" date="2009-06" db="EMBL/GenBank/DDBJ databases">
        <title>The draft genome of Clostridium carboxidivorans P7.</title>
        <authorList>
            <consortium name="US DOE Joint Genome Institute (JGI-PGF)"/>
            <person name="Lucas S."/>
            <person name="Copeland A."/>
            <person name="Lapidus A."/>
            <person name="Glavina del Rio T."/>
            <person name="Tice H."/>
            <person name="Bruce D."/>
            <person name="Goodwin L."/>
            <person name="Pitluck S."/>
            <person name="Larimer F."/>
            <person name="Land M.L."/>
            <person name="Hauser L."/>
            <person name="Hemme C.L."/>
        </authorList>
    </citation>
    <scope>NUCLEOTIDE SEQUENCE [LARGE SCALE GENOMIC DNA]</scope>
    <source>
        <strain evidence="2 3">P7</strain>
    </source>
</reference>
<feature type="domain" description="DUF6385" evidence="1">
    <location>
        <begin position="68"/>
        <end position="148"/>
    </location>
</feature>
<name>C6Q303_9CLOT</name>
<feature type="non-terminal residue" evidence="2">
    <location>
        <position position="1"/>
    </location>
</feature>
<proteinExistence type="predicted"/>
<comment type="caution">
    <text evidence="2">The sequence shown here is derived from an EMBL/GenBank/DDBJ whole genome shotgun (WGS) entry which is preliminary data.</text>
</comment>
<organism evidence="2 3">
    <name type="scientific">Clostridium carboxidivorans P7</name>
    <dbReference type="NCBI Taxonomy" id="536227"/>
    <lineage>
        <taxon>Bacteria</taxon>
        <taxon>Bacillati</taxon>
        <taxon>Bacillota</taxon>
        <taxon>Clostridia</taxon>
        <taxon>Eubacteriales</taxon>
        <taxon>Clostridiaceae</taxon>
        <taxon>Clostridium</taxon>
    </lineage>
</organism>
<keyword evidence="3" id="KW-1185">Reference proteome</keyword>
<dbReference type="Proteomes" id="UP000004198">
    <property type="component" value="Unassembled WGS sequence"/>
</dbReference>
<sequence length="149" mass="16530">NTVTTVTGVTKVSSVGTAQIYGYTGATIQQVKIDHDGQLMVNLSGRKFYEVSETVKNLKAEKLGTIVDTSKYQDISWYIKNVSATKATVNVQVLVAPTKGADYAIIGEKAEIVADKPKVITSEYYFHYTRLQFTSNTTQSVQVWFNGRY</sequence>
<dbReference type="AlphaFoldDB" id="C6Q303"/>
<protein>
    <recommendedName>
        <fullName evidence="1">DUF6385 domain-containing protein</fullName>
    </recommendedName>
</protein>
<dbReference type="Pfam" id="PF19912">
    <property type="entry name" value="DUF6385"/>
    <property type="match status" value="1"/>
</dbReference>
<dbReference type="EMBL" id="ACVI01000222">
    <property type="protein sequence ID" value="EET84129.1"/>
    <property type="molecule type" value="Genomic_DNA"/>
</dbReference>